<evidence type="ECO:0000313" key="3">
    <source>
        <dbReference type="Proteomes" id="UP000092498"/>
    </source>
</evidence>
<feature type="transmembrane region" description="Helical" evidence="1">
    <location>
        <begin position="83"/>
        <end position="101"/>
    </location>
</feature>
<dbReference type="STRING" id="1759059.ATE48_03460"/>
<keyword evidence="1" id="KW-1133">Transmembrane helix</keyword>
<dbReference type="KEGG" id="cbot:ATE48_03460"/>
<dbReference type="Proteomes" id="UP000092498">
    <property type="component" value="Chromosome"/>
</dbReference>
<keyword evidence="1" id="KW-0472">Membrane</keyword>
<name>A0A1B1AEQ2_9PROT</name>
<dbReference type="OrthoDB" id="119964at2"/>
<dbReference type="EMBL" id="CP013244">
    <property type="protein sequence ID" value="ANP45043.1"/>
    <property type="molecule type" value="Genomic_DNA"/>
</dbReference>
<protein>
    <submittedName>
        <fullName evidence="2">Uncharacterized protein</fullName>
    </submittedName>
</protein>
<gene>
    <name evidence="2" type="ORF">ATE48_03460</name>
</gene>
<dbReference type="RefSeq" id="WP_066767831.1">
    <property type="nucleotide sequence ID" value="NZ_CP013244.1"/>
</dbReference>
<keyword evidence="3" id="KW-1185">Reference proteome</keyword>
<feature type="transmembrane region" description="Helical" evidence="1">
    <location>
        <begin position="20"/>
        <end position="38"/>
    </location>
</feature>
<keyword evidence="1" id="KW-0812">Transmembrane</keyword>
<evidence type="ECO:0000313" key="2">
    <source>
        <dbReference type="EMBL" id="ANP45043.1"/>
    </source>
</evidence>
<proteinExistence type="predicted"/>
<reference evidence="2 3" key="1">
    <citation type="submission" date="2015-11" db="EMBL/GenBank/DDBJ databases">
        <title>Whole-Genome Sequence of Candidatus Oderbacter manganicum from the National Park Lower Oder Valley, Germany.</title>
        <authorList>
            <person name="Braun B."/>
            <person name="Liere K."/>
            <person name="Szewzyk U."/>
        </authorList>
    </citation>
    <scope>NUCLEOTIDE SEQUENCE [LARGE SCALE GENOMIC DNA]</scope>
    <source>
        <strain evidence="2 3">OTSz_A_272</strain>
    </source>
</reference>
<evidence type="ECO:0000256" key="1">
    <source>
        <dbReference type="SAM" id="Phobius"/>
    </source>
</evidence>
<accession>A0A1B1AEQ2</accession>
<sequence>MAEPVPDKLTPVAKRYAREMLTAGVLYSIVVFAGAFATRMDLPHWVIVVAAIVPIFPALLMLRAYITFVNGVDEFQRRIQSEAVMIAAGVTGFGCFTYGFLEEWAGFPHLPLIWVLPILIGSWGVALCFVRMKYK</sequence>
<feature type="transmembrane region" description="Helical" evidence="1">
    <location>
        <begin position="44"/>
        <end position="62"/>
    </location>
</feature>
<dbReference type="AlphaFoldDB" id="A0A1B1AEQ2"/>
<organism evidence="2 3">
    <name type="scientific">Candidatus Viadribacter manganicus</name>
    <dbReference type="NCBI Taxonomy" id="1759059"/>
    <lineage>
        <taxon>Bacteria</taxon>
        <taxon>Pseudomonadati</taxon>
        <taxon>Pseudomonadota</taxon>
        <taxon>Alphaproteobacteria</taxon>
        <taxon>Hyphomonadales</taxon>
        <taxon>Hyphomonadaceae</taxon>
        <taxon>Candidatus Viadribacter</taxon>
    </lineage>
</organism>
<feature type="transmembrane region" description="Helical" evidence="1">
    <location>
        <begin position="113"/>
        <end position="130"/>
    </location>
</feature>
<dbReference type="InParanoid" id="A0A1B1AEQ2"/>